<sequence>MTIQIFGEERAQRYNRALKRCPYARANELLPIFILLYGEQLRDSTLVELASGTGYLTDILDHLVKRVIRVDKSPEMLTKLHTDTDLVYADLREVSEKIDKTLQVDAITCLAALHHVCEIVDGKAQSQESELSQFQTIESWIRLLAPGGKLVLIDVGVPDLPSNADDSLSVPIERYYRRKQEMYSQTYFSIDIQFLKAIRDAKPEYFIGHYIEQLIAREVDTISLASIIEHQQLRGQIQPDKIIAVDFFDEIVANFSIDGHIAHFLREDHLRTALKQSGLKKTLVTCLPTTWTFKSEAEAVWFVRELFALGEGSVLSPEDMVVHADYERVKGYINQFLGMTTEGETVYVNWQLLFAYGEKG</sequence>
<proteinExistence type="predicted"/>
<evidence type="ECO:0000259" key="1">
    <source>
        <dbReference type="Pfam" id="PF08241"/>
    </source>
</evidence>
<dbReference type="PANTHER" id="PTHR43861">
    <property type="entry name" value="TRANS-ACONITATE 2-METHYLTRANSFERASE-RELATED"/>
    <property type="match status" value="1"/>
</dbReference>
<evidence type="ECO:0000313" key="3">
    <source>
        <dbReference type="Proteomes" id="UP000322530"/>
    </source>
</evidence>
<dbReference type="GO" id="GO:0008757">
    <property type="term" value="F:S-adenosylmethionine-dependent methyltransferase activity"/>
    <property type="evidence" value="ECO:0007669"/>
    <property type="project" value="InterPro"/>
</dbReference>
<dbReference type="Proteomes" id="UP000322530">
    <property type="component" value="Unassembled WGS sequence"/>
</dbReference>
<organism evidence="2 3">
    <name type="scientific">Dictyobacter arantiisoli</name>
    <dbReference type="NCBI Taxonomy" id="2014874"/>
    <lineage>
        <taxon>Bacteria</taxon>
        <taxon>Bacillati</taxon>
        <taxon>Chloroflexota</taxon>
        <taxon>Ktedonobacteria</taxon>
        <taxon>Ktedonobacterales</taxon>
        <taxon>Dictyobacteraceae</taxon>
        <taxon>Dictyobacter</taxon>
    </lineage>
</organism>
<protein>
    <recommendedName>
        <fullName evidence="1">Methyltransferase type 11 domain-containing protein</fullName>
    </recommendedName>
</protein>
<reference evidence="2 3" key="1">
    <citation type="submission" date="2019-01" db="EMBL/GenBank/DDBJ databases">
        <title>Draft genome sequence of Dictyobacter sp. Uno17.</title>
        <authorList>
            <person name="Wang C.M."/>
            <person name="Zheng Y."/>
            <person name="Sakai Y."/>
            <person name="Abe K."/>
            <person name="Yokota A."/>
            <person name="Yabe S."/>
        </authorList>
    </citation>
    <scope>NUCLEOTIDE SEQUENCE [LARGE SCALE GENOMIC DNA]</scope>
    <source>
        <strain evidence="2 3">Uno17</strain>
    </source>
</reference>
<dbReference type="SUPFAM" id="SSF53335">
    <property type="entry name" value="S-adenosyl-L-methionine-dependent methyltransferases"/>
    <property type="match status" value="1"/>
</dbReference>
<dbReference type="Gene3D" id="3.40.50.150">
    <property type="entry name" value="Vaccinia Virus protein VP39"/>
    <property type="match status" value="1"/>
</dbReference>
<dbReference type="InterPro" id="IPR029063">
    <property type="entry name" value="SAM-dependent_MTases_sf"/>
</dbReference>
<dbReference type="OrthoDB" id="21342at2"/>
<name>A0A5A5TFN0_9CHLR</name>
<dbReference type="EMBL" id="BIXY01000058">
    <property type="protein sequence ID" value="GCF10048.1"/>
    <property type="molecule type" value="Genomic_DNA"/>
</dbReference>
<dbReference type="CDD" id="cd02440">
    <property type="entry name" value="AdoMet_MTases"/>
    <property type="match status" value="1"/>
</dbReference>
<feature type="domain" description="Methyltransferase type 11" evidence="1">
    <location>
        <begin position="48"/>
        <end position="152"/>
    </location>
</feature>
<keyword evidence="3" id="KW-1185">Reference proteome</keyword>
<gene>
    <name evidence="2" type="ORF">KDI_36120</name>
</gene>
<dbReference type="PANTHER" id="PTHR43861:SF1">
    <property type="entry name" value="TRANS-ACONITATE 2-METHYLTRANSFERASE"/>
    <property type="match status" value="1"/>
</dbReference>
<evidence type="ECO:0000313" key="2">
    <source>
        <dbReference type="EMBL" id="GCF10048.1"/>
    </source>
</evidence>
<accession>A0A5A5TFN0</accession>
<dbReference type="RefSeq" id="WP_149402953.1">
    <property type="nucleotide sequence ID" value="NZ_BIXY01000058.1"/>
</dbReference>
<comment type="caution">
    <text evidence="2">The sequence shown here is derived from an EMBL/GenBank/DDBJ whole genome shotgun (WGS) entry which is preliminary data.</text>
</comment>
<dbReference type="InterPro" id="IPR013216">
    <property type="entry name" value="Methyltransf_11"/>
</dbReference>
<dbReference type="Pfam" id="PF08241">
    <property type="entry name" value="Methyltransf_11"/>
    <property type="match status" value="1"/>
</dbReference>
<dbReference type="AlphaFoldDB" id="A0A5A5TFN0"/>